<feature type="transmembrane region" description="Helical" evidence="5">
    <location>
        <begin position="55"/>
        <end position="73"/>
    </location>
</feature>
<feature type="transmembrane region" description="Helical" evidence="5">
    <location>
        <begin position="110"/>
        <end position="132"/>
    </location>
</feature>
<dbReference type="OrthoDB" id="6624577at2759"/>
<comment type="similarity">
    <text evidence="5">Belongs to the BI1 family.</text>
</comment>
<evidence type="ECO:0000313" key="7">
    <source>
        <dbReference type="Proteomes" id="UP000494040"/>
    </source>
</evidence>
<dbReference type="GeneID" id="106669470"/>
<keyword evidence="4 5" id="KW-0472">Membrane</keyword>
<dbReference type="OMA" id="TICTAVM"/>
<organism evidence="6 7">
    <name type="scientific">Cimex lectularius</name>
    <name type="common">Bed bug</name>
    <name type="synonym">Acanthia lectularia</name>
    <dbReference type="NCBI Taxonomy" id="79782"/>
    <lineage>
        <taxon>Eukaryota</taxon>
        <taxon>Metazoa</taxon>
        <taxon>Ecdysozoa</taxon>
        <taxon>Arthropoda</taxon>
        <taxon>Hexapoda</taxon>
        <taxon>Insecta</taxon>
        <taxon>Pterygota</taxon>
        <taxon>Neoptera</taxon>
        <taxon>Paraneoptera</taxon>
        <taxon>Hemiptera</taxon>
        <taxon>Heteroptera</taxon>
        <taxon>Panheteroptera</taxon>
        <taxon>Cimicomorpha</taxon>
        <taxon>Cimicidae</taxon>
        <taxon>Cimex</taxon>
    </lineage>
</organism>
<keyword evidence="7" id="KW-1185">Reference proteome</keyword>
<evidence type="ECO:0000256" key="1">
    <source>
        <dbReference type="ARBA" id="ARBA00004141"/>
    </source>
</evidence>
<dbReference type="EnsemblMetazoa" id="XM_014398969.1">
    <property type="protein sequence ID" value="XP_014254455.1"/>
    <property type="gene ID" value="LOC106669470"/>
</dbReference>
<feature type="transmembrane region" description="Helical" evidence="5">
    <location>
        <begin position="85"/>
        <end position="104"/>
    </location>
</feature>
<comment type="subcellular location">
    <subcellularLocation>
        <location evidence="1">Membrane</location>
        <topology evidence="1">Multi-pass membrane protein</topology>
    </subcellularLocation>
</comment>
<dbReference type="Proteomes" id="UP000494040">
    <property type="component" value="Unassembled WGS sequence"/>
</dbReference>
<accession>A0A8I6TG73</accession>
<feature type="transmembrane region" description="Helical" evidence="5">
    <location>
        <begin position="144"/>
        <end position="165"/>
    </location>
</feature>
<dbReference type="PANTHER" id="PTHR23291:SF47">
    <property type="entry name" value="TRANSMEMBRANE BAX INHIBITOR MOTIF CONTAINING 7"/>
    <property type="match status" value="1"/>
</dbReference>
<evidence type="ECO:0000256" key="2">
    <source>
        <dbReference type="ARBA" id="ARBA00022692"/>
    </source>
</evidence>
<evidence type="ECO:0008006" key="8">
    <source>
        <dbReference type="Google" id="ProtNLM"/>
    </source>
</evidence>
<feature type="transmembrane region" description="Helical" evidence="5">
    <location>
        <begin position="208"/>
        <end position="230"/>
    </location>
</feature>
<dbReference type="InterPro" id="IPR006214">
    <property type="entry name" value="Bax_inhibitor_1-related"/>
</dbReference>
<evidence type="ECO:0000256" key="3">
    <source>
        <dbReference type="ARBA" id="ARBA00022989"/>
    </source>
</evidence>
<dbReference type="RefSeq" id="XP_014254455.1">
    <property type="nucleotide sequence ID" value="XM_014398969.1"/>
</dbReference>
<dbReference type="AlphaFoldDB" id="A0A8I6TG73"/>
<evidence type="ECO:0000313" key="6">
    <source>
        <dbReference type="EnsemblMetazoa" id="XP_014254455.1"/>
    </source>
</evidence>
<sequence>MSSFDEGEGDLHDKDKQRAFLSKVYLVLSIQLLFTGVTVFLLTHNEASREWLFDHPFFVLSASIGSTVLYLIIACCDKVKRSYPLNIILLILFTICTAVMAAGMSARYRLIVVQTSFIATATITIVMSLLAIFAPCDVTGCSMFFVIGFVALTVLSIVNLILSFFMNVGILHLIISGFAVLLLSFYIMFLTQLLVTGQFGDIRDSGQYIEAVICLYSAIIDIFIHLLPVINAVMGEGGEE</sequence>
<evidence type="ECO:0000256" key="4">
    <source>
        <dbReference type="ARBA" id="ARBA00023136"/>
    </source>
</evidence>
<keyword evidence="3 5" id="KW-1133">Transmembrane helix</keyword>
<proteinExistence type="inferred from homology"/>
<name>A0A8I6TG73_CIMLE</name>
<dbReference type="GO" id="GO:0016020">
    <property type="term" value="C:membrane"/>
    <property type="evidence" value="ECO:0007669"/>
    <property type="project" value="UniProtKB-SubCell"/>
</dbReference>
<keyword evidence="2 5" id="KW-0812">Transmembrane</keyword>
<reference evidence="6" key="1">
    <citation type="submission" date="2022-01" db="UniProtKB">
        <authorList>
            <consortium name="EnsemblMetazoa"/>
        </authorList>
    </citation>
    <scope>IDENTIFICATION</scope>
</reference>
<protein>
    <recommendedName>
        <fullName evidence="8">Nmda receptor glutamate-binding chain</fullName>
    </recommendedName>
</protein>
<dbReference type="Pfam" id="PF01027">
    <property type="entry name" value="Bax1-I"/>
    <property type="match status" value="1"/>
</dbReference>
<feature type="transmembrane region" description="Helical" evidence="5">
    <location>
        <begin position="171"/>
        <end position="196"/>
    </location>
</feature>
<evidence type="ECO:0000256" key="5">
    <source>
        <dbReference type="RuleBase" id="RU004379"/>
    </source>
</evidence>
<dbReference type="PANTHER" id="PTHR23291">
    <property type="entry name" value="BAX INHIBITOR-RELATED"/>
    <property type="match status" value="1"/>
</dbReference>
<dbReference type="KEGG" id="clec:106669470"/>
<feature type="transmembrane region" description="Helical" evidence="5">
    <location>
        <begin position="24"/>
        <end position="43"/>
    </location>
</feature>